<comment type="caution">
    <text evidence="2">The sequence shown here is derived from an EMBL/GenBank/DDBJ whole genome shotgun (WGS) entry which is preliminary data.</text>
</comment>
<dbReference type="Gene3D" id="3.20.20.140">
    <property type="entry name" value="Metal-dependent hydrolases"/>
    <property type="match status" value="2"/>
</dbReference>
<sequence>MPAPPPPMRLVGATVLRDGGLRQRTVAIEGGRISGGPFPAVDLSGFLVLPGLVDLDTARLDCSPGEEASALSNAEDTASANGVTTGWVMVPWGGDPGDPARAEAALRALEAGRARRRIDLRTGLRFDVSAVATAERLVGMVRRFGIGRVVFEGWSDCPPSLASEVPRVLCRMAEALDVLGCTYGSAGDRDGETREFHAMLGARLCERPVSARAAAIARAVGDPVVAPAPALEGGTVEDGAVSAAQLIRLGCCDALSSSGDPARLAPAALALAEQGLGLPAAWRLVSETPAELLRLPGRGRIVCGQRADLCVLSRRTGRIEATLFAGRLIFATGEAACRFSAAATTPALAAE</sequence>
<keyword evidence="1" id="KW-0378">Hydrolase</keyword>
<dbReference type="Gene3D" id="2.30.40.10">
    <property type="entry name" value="Urease, subunit C, domain 1"/>
    <property type="match status" value="1"/>
</dbReference>
<accession>A0A5J5GK84</accession>
<dbReference type="InterPro" id="IPR011059">
    <property type="entry name" value="Metal-dep_hydrolase_composite"/>
</dbReference>
<dbReference type="EMBL" id="VYQE01000003">
    <property type="protein sequence ID" value="KAA9007964.1"/>
    <property type="molecule type" value="Genomic_DNA"/>
</dbReference>
<evidence type="ECO:0000256" key="1">
    <source>
        <dbReference type="ARBA" id="ARBA00022801"/>
    </source>
</evidence>
<dbReference type="SUPFAM" id="SSF51338">
    <property type="entry name" value="Composite domain of metallo-dependent hydrolases"/>
    <property type="match status" value="1"/>
</dbReference>
<name>A0A5J5GK84_9RHOB</name>
<organism evidence="2 3">
    <name type="scientific">Histidinibacterium aquaticum</name>
    <dbReference type="NCBI Taxonomy" id="2613962"/>
    <lineage>
        <taxon>Bacteria</taxon>
        <taxon>Pseudomonadati</taxon>
        <taxon>Pseudomonadota</taxon>
        <taxon>Alphaproteobacteria</taxon>
        <taxon>Rhodobacterales</taxon>
        <taxon>Paracoccaceae</taxon>
        <taxon>Histidinibacterium</taxon>
    </lineage>
</organism>
<evidence type="ECO:0000313" key="3">
    <source>
        <dbReference type="Proteomes" id="UP000326554"/>
    </source>
</evidence>
<dbReference type="PANTHER" id="PTHR11113">
    <property type="entry name" value="N-ACETYLGLUCOSAMINE-6-PHOSPHATE DEACETYLASE"/>
    <property type="match status" value="1"/>
</dbReference>
<dbReference type="Proteomes" id="UP000326554">
    <property type="component" value="Unassembled WGS sequence"/>
</dbReference>
<keyword evidence="3" id="KW-1185">Reference proteome</keyword>
<dbReference type="RefSeq" id="WP_150445247.1">
    <property type="nucleotide sequence ID" value="NZ_VYQE01000003.1"/>
</dbReference>
<dbReference type="GO" id="GO:0008448">
    <property type="term" value="F:N-acetylglucosamine-6-phosphate deacetylase activity"/>
    <property type="evidence" value="ECO:0007669"/>
    <property type="project" value="TreeGrafter"/>
</dbReference>
<gene>
    <name evidence="2" type="ORF">F3S47_10640</name>
</gene>
<evidence type="ECO:0000313" key="2">
    <source>
        <dbReference type="EMBL" id="KAA9007964.1"/>
    </source>
</evidence>
<dbReference type="AlphaFoldDB" id="A0A5J5GK84"/>
<protein>
    <submittedName>
        <fullName evidence="2">Alkylphosphonate utilization protein</fullName>
    </submittedName>
</protein>
<proteinExistence type="predicted"/>
<dbReference type="PANTHER" id="PTHR11113:SF14">
    <property type="entry name" value="N-ACETYLGLUCOSAMINE-6-PHOSPHATE DEACETYLASE"/>
    <property type="match status" value="1"/>
</dbReference>
<reference evidence="2 3" key="1">
    <citation type="submission" date="2019-09" db="EMBL/GenBank/DDBJ databases">
        <authorList>
            <person name="Park J.-S."/>
            <person name="Choi H.-J."/>
        </authorList>
    </citation>
    <scope>NUCLEOTIDE SEQUENCE [LARGE SCALE GENOMIC DNA]</scope>
    <source>
        <strain evidence="2 3">176SS1-4</strain>
    </source>
</reference>
<dbReference type="GO" id="GO:0006046">
    <property type="term" value="P:N-acetylglucosamine catabolic process"/>
    <property type="evidence" value="ECO:0007669"/>
    <property type="project" value="TreeGrafter"/>
</dbReference>